<feature type="transmembrane region" description="Helical" evidence="7">
    <location>
        <begin position="127"/>
        <end position="148"/>
    </location>
</feature>
<keyword evidence="4 7" id="KW-0812">Transmembrane</keyword>
<dbReference type="PANTHER" id="PTHR43840:SF15">
    <property type="entry name" value="MITOCHONDRIAL METAL TRANSPORTER 1-RELATED"/>
    <property type="match status" value="1"/>
</dbReference>
<organism evidence="10 11">
    <name type="scientific">Candidatus Allofournierella pullistercoris</name>
    <dbReference type="NCBI Taxonomy" id="2838597"/>
    <lineage>
        <taxon>Bacteria</taxon>
        <taxon>Bacillati</taxon>
        <taxon>Bacillota</taxon>
        <taxon>Clostridia</taxon>
        <taxon>Eubacteriales</taxon>
        <taxon>Oscillospiraceae</taxon>
        <taxon>Allofournierella</taxon>
    </lineage>
</organism>
<reference evidence="10" key="2">
    <citation type="submission" date="2021-04" db="EMBL/GenBank/DDBJ databases">
        <authorList>
            <person name="Gilroy R."/>
        </authorList>
    </citation>
    <scope>NUCLEOTIDE SEQUENCE</scope>
    <source>
        <strain evidence="10">B5_2728</strain>
    </source>
</reference>
<proteinExistence type="inferred from homology"/>
<accession>A0A948T0R8</accession>
<dbReference type="Pfam" id="PF16916">
    <property type="entry name" value="ZT_dimer"/>
    <property type="match status" value="1"/>
</dbReference>
<feature type="transmembrane region" description="Helical" evidence="7">
    <location>
        <begin position="97"/>
        <end position="115"/>
    </location>
</feature>
<reference evidence="10" key="1">
    <citation type="journal article" date="2021" name="PeerJ">
        <title>Extensive microbial diversity within the chicken gut microbiome revealed by metagenomics and culture.</title>
        <authorList>
            <person name="Gilroy R."/>
            <person name="Ravi A."/>
            <person name="Getino M."/>
            <person name="Pursley I."/>
            <person name="Horton D.L."/>
            <person name="Alikhan N.F."/>
            <person name="Baker D."/>
            <person name="Gharbi K."/>
            <person name="Hall N."/>
            <person name="Watson M."/>
            <person name="Adriaenssens E.M."/>
            <person name="Foster-Nyarko E."/>
            <person name="Jarju S."/>
            <person name="Secka A."/>
            <person name="Antonio M."/>
            <person name="Oren A."/>
            <person name="Chaudhuri R.R."/>
            <person name="La Ragione R."/>
            <person name="Hildebrand F."/>
            <person name="Pallen M.J."/>
        </authorList>
    </citation>
    <scope>NUCLEOTIDE SEQUENCE</scope>
    <source>
        <strain evidence="10">B5_2728</strain>
    </source>
</reference>
<gene>
    <name evidence="10" type="ORF">H9882_00770</name>
</gene>
<dbReference type="SUPFAM" id="SSF161111">
    <property type="entry name" value="Cation efflux protein transmembrane domain-like"/>
    <property type="match status" value="1"/>
</dbReference>
<feature type="transmembrane region" description="Helical" evidence="7">
    <location>
        <begin position="180"/>
        <end position="209"/>
    </location>
</feature>
<dbReference type="Gene3D" id="3.30.70.1350">
    <property type="entry name" value="Cation efflux protein, cytoplasmic domain"/>
    <property type="match status" value="1"/>
</dbReference>
<evidence type="ECO:0000256" key="6">
    <source>
        <dbReference type="ARBA" id="ARBA00023136"/>
    </source>
</evidence>
<feature type="domain" description="Cation efflux protein transmembrane" evidence="8">
    <location>
        <begin position="32"/>
        <end position="223"/>
    </location>
</feature>
<evidence type="ECO:0000256" key="4">
    <source>
        <dbReference type="ARBA" id="ARBA00022692"/>
    </source>
</evidence>
<dbReference type="InterPro" id="IPR027469">
    <property type="entry name" value="Cation_efflux_TMD_sf"/>
</dbReference>
<evidence type="ECO:0000256" key="1">
    <source>
        <dbReference type="ARBA" id="ARBA00004141"/>
    </source>
</evidence>
<keyword evidence="3" id="KW-0813">Transport</keyword>
<dbReference type="AlphaFoldDB" id="A0A948T0R8"/>
<evidence type="ECO:0000313" key="10">
    <source>
        <dbReference type="EMBL" id="MBU3805425.1"/>
    </source>
</evidence>
<dbReference type="Gene3D" id="1.20.1510.10">
    <property type="entry name" value="Cation efflux protein transmembrane domain"/>
    <property type="match status" value="1"/>
</dbReference>
<evidence type="ECO:0000256" key="3">
    <source>
        <dbReference type="ARBA" id="ARBA00022448"/>
    </source>
</evidence>
<protein>
    <submittedName>
        <fullName evidence="10">Cation diffusion facilitator family transporter</fullName>
    </submittedName>
</protein>
<dbReference type="GO" id="GO:0016020">
    <property type="term" value="C:membrane"/>
    <property type="evidence" value="ECO:0007669"/>
    <property type="project" value="UniProtKB-SubCell"/>
</dbReference>
<dbReference type="FunFam" id="1.20.1510.10:FF:000006">
    <property type="entry name" value="Divalent cation efflux transporter"/>
    <property type="match status" value="1"/>
</dbReference>
<feature type="transmembrane region" description="Helical" evidence="7">
    <location>
        <begin position="25"/>
        <end position="47"/>
    </location>
</feature>
<evidence type="ECO:0000256" key="5">
    <source>
        <dbReference type="ARBA" id="ARBA00022989"/>
    </source>
</evidence>
<evidence type="ECO:0000259" key="9">
    <source>
        <dbReference type="Pfam" id="PF16916"/>
    </source>
</evidence>
<keyword evidence="5 7" id="KW-1133">Transmembrane helix</keyword>
<comment type="subcellular location">
    <subcellularLocation>
        <location evidence="1">Membrane</location>
        <topology evidence="1">Multi-pass membrane protein</topology>
    </subcellularLocation>
</comment>
<dbReference type="SUPFAM" id="SSF160240">
    <property type="entry name" value="Cation efflux protein cytoplasmic domain-like"/>
    <property type="match status" value="1"/>
</dbReference>
<dbReference type="InterPro" id="IPR036837">
    <property type="entry name" value="Cation_efflux_CTD_sf"/>
</dbReference>
<dbReference type="Pfam" id="PF01545">
    <property type="entry name" value="Cation_efflux"/>
    <property type="match status" value="1"/>
</dbReference>
<dbReference type="InterPro" id="IPR027470">
    <property type="entry name" value="Cation_efflux_CTD"/>
</dbReference>
<dbReference type="PANTHER" id="PTHR43840">
    <property type="entry name" value="MITOCHONDRIAL METAL TRANSPORTER 1-RELATED"/>
    <property type="match status" value="1"/>
</dbReference>
<dbReference type="NCBIfam" id="TIGR01297">
    <property type="entry name" value="CDF"/>
    <property type="match status" value="1"/>
</dbReference>
<dbReference type="Proteomes" id="UP000713596">
    <property type="component" value="Unassembled WGS sequence"/>
</dbReference>
<evidence type="ECO:0000256" key="7">
    <source>
        <dbReference type="SAM" id="Phobius"/>
    </source>
</evidence>
<evidence type="ECO:0000259" key="8">
    <source>
        <dbReference type="Pfam" id="PF01545"/>
    </source>
</evidence>
<keyword evidence="6 7" id="KW-0472">Membrane</keyword>
<comment type="similarity">
    <text evidence="2">Belongs to the cation diffusion facilitator (CDF) transporter (TC 2.A.4) family.</text>
</comment>
<dbReference type="InterPro" id="IPR058533">
    <property type="entry name" value="Cation_efflux_TM"/>
</dbReference>
<dbReference type="InterPro" id="IPR050291">
    <property type="entry name" value="CDF_Transporter"/>
</dbReference>
<dbReference type="EMBL" id="JAHLFP010000006">
    <property type="protein sequence ID" value="MBU3805425.1"/>
    <property type="molecule type" value="Genomic_DNA"/>
</dbReference>
<sequence length="393" mass="42775">MTGFLIRTFIKDYTQKQSVKVRTAYGRLAGVVGIVCNLLLFAAKFLVGTLFGSISISADAVNNLSDASSSIVSLVGFKLASKPADAEHPYGHARFEYLAGLAVAVMVLVIGLEMAQGSVEKILSPQLVEFSWLTVAVLVGSILVKLWLAHFNKTLGNAIDSSTLLATAADSRNDVLSTGAVLLALVVGHLFQLTLDGWMGLFVALFILYSGANLVKETLDPLLGQAPDEGMVRAIHDKIMSYPGVLGTHDLIVHDYGPGQQFASAHVEMAAEEDVMKSHDVIDSIERDFWENDGLHVVIHLDPVVTAAGRVGNVRHWLADLVKGIDSRLTIHDLRMVEGPTHTNLIFDCVIPAEFPLSEGELKQRIKDAVRKENPRYFCVITVDRSYACIPKK</sequence>
<dbReference type="InterPro" id="IPR002524">
    <property type="entry name" value="Cation_efflux"/>
</dbReference>
<comment type="caution">
    <text evidence="10">The sequence shown here is derived from an EMBL/GenBank/DDBJ whole genome shotgun (WGS) entry which is preliminary data.</text>
</comment>
<evidence type="ECO:0000256" key="2">
    <source>
        <dbReference type="ARBA" id="ARBA00008114"/>
    </source>
</evidence>
<evidence type="ECO:0000313" key="11">
    <source>
        <dbReference type="Proteomes" id="UP000713596"/>
    </source>
</evidence>
<dbReference type="GO" id="GO:0008324">
    <property type="term" value="F:monoatomic cation transmembrane transporter activity"/>
    <property type="evidence" value="ECO:0007669"/>
    <property type="project" value="InterPro"/>
</dbReference>
<name>A0A948T0R8_9FIRM</name>
<feature type="domain" description="Cation efflux protein cytoplasmic" evidence="9">
    <location>
        <begin position="227"/>
        <end position="303"/>
    </location>
</feature>